<dbReference type="Proteomes" id="UP000279972">
    <property type="component" value="Chromosome"/>
</dbReference>
<organism evidence="2 3">
    <name type="scientific">Chryseobacterium lactis</name>
    <dbReference type="NCBI Taxonomy" id="1241981"/>
    <lineage>
        <taxon>Bacteria</taxon>
        <taxon>Pseudomonadati</taxon>
        <taxon>Bacteroidota</taxon>
        <taxon>Flavobacteriia</taxon>
        <taxon>Flavobacteriales</taxon>
        <taxon>Weeksellaceae</taxon>
        <taxon>Chryseobacterium group</taxon>
        <taxon>Chryseobacterium</taxon>
    </lineage>
</organism>
<dbReference type="OrthoDB" id="1270165at2"/>
<evidence type="ECO:0000313" key="1">
    <source>
        <dbReference type="EMBL" id="AZA81423.1"/>
    </source>
</evidence>
<dbReference type="Proteomes" id="UP000236262">
    <property type="component" value="Unassembled WGS sequence"/>
</dbReference>
<proteinExistence type="predicted"/>
<evidence type="ECO:0000313" key="3">
    <source>
        <dbReference type="Proteomes" id="UP000236262"/>
    </source>
</evidence>
<evidence type="ECO:0000313" key="2">
    <source>
        <dbReference type="EMBL" id="PNW15274.1"/>
    </source>
</evidence>
<reference evidence="2 3" key="1">
    <citation type="submission" date="2018-01" db="EMBL/GenBank/DDBJ databases">
        <title>Draft genome sequences of Chryseobacterium lactis NCTC11390, Chryseobacterium oncorhynchi 701B-08, and Chryseobacterium viscerum 687B-08.</title>
        <authorList>
            <person name="Jeong J.-J."/>
            <person name="Lee Y.J."/>
            <person name="Park B."/>
            <person name="Choi I.-G."/>
            <person name="Kim K.D."/>
        </authorList>
    </citation>
    <scope>NUCLEOTIDE SEQUENCE [LARGE SCALE GENOMIC DNA]</scope>
    <source>
        <strain evidence="2 3">NCTC11390</strain>
    </source>
</reference>
<evidence type="ECO:0008006" key="5">
    <source>
        <dbReference type="Google" id="ProtNLM"/>
    </source>
</evidence>
<protein>
    <recommendedName>
        <fullName evidence="5">Lipoprotein</fullName>
    </recommendedName>
</protein>
<accession>A0A3G6RNG6</accession>
<gene>
    <name evidence="2" type="ORF">C1637_02280</name>
    <name evidence="1" type="ORF">EG342_05665</name>
</gene>
<dbReference type="PROSITE" id="PS51257">
    <property type="entry name" value="PROKAR_LIPOPROTEIN"/>
    <property type="match status" value="1"/>
</dbReference>
<reference evidence="1 4" key="2">
    <citation type="submission" date="2018-11" db="EMBL/GenBank/DDBJ databases">
        <title>Proposal to divide the Flavobacteriaceae and reorganize its genera based on Amino Acid Identity values calculated from whole genome sequences.</title>
        <authorList>
            <person name="Nicholson A.C."/>
            <person name="Gulvik C.A."/>
            <person name="Whitney A.M."/>
            <person name="Humrighouse B.W."/>
            <person name="Bell M."/>
            <person name="Holmes B."/>
            <person name="Steigerwalt A.G."/>
            <person name="Villarma A."/>
            <person name="Sheth M."/>
            <person name="Batra D."/>
            <person name="Pryor J."/>
            <person name="Bernardet J.-F."/>
            <person name="Hugo C."/>
            <person name="Kampfer P."/>
            <person name="Newman J."/>
            <person name="McQuiston J.R."/>
        </authorList>
    </citation>
    <scope>NUCLEOTIDE SEQUENCE [LARGE SCALE GENOMIC DNA]</scope>
    <source>
        <strain evidence="1 4">KC_1864</strain>
    </source>
</reference>
<evidence type="ECO:0000313" key="4">
    <source>
        <dbReference type="Proteomes" id="UP000279972"/>
    </source>
</evidence>
<name>A0A3G6RNG6_CHRLC</name>
<dbReference type="RefSeq" id="WP_103288781.1">
    <property type="nucleotide sequence ID" value="NZ_CP033924.1"/>
</dbReference>
<dbReference type="AlphaFoldDB" id="A0A3G6RNG6"/>
<dbReference type="EMBL" id="CP033924">
    <property type="protein sequence ID" value="AZA81423.1"/>
    <property type="molecule type" value="Genomic_DNA"/>
</dbReference>
<dbReference type="EMBL" id="PPEH01000001">
    <property type="protein sequence ID" value="PNW15274.1"/>
    <property type="molecule type" value="Genomic_DNA"/>
</dbReference>
<keyword evidence="4" id="KW-1185">Reference proteome</keyword>
<dbReference type="KEGG" id="clac:EG342_05665"/>
<sequence length="171" mass="20241">MRNIIYLSILLFFSSCSKNQDENNIFSSDEIYRTVIEGVDTAKKDISKADSIFYVFNRYDTLIVMSSEHEDILQPTQTIKKEGYFKYNKNKIIVTEPYKPTFQFLKENNKLIPIKEYEGKYPYYDGSDYQKGLIYKIKDLNHLELIDKGNLTKYFHRIPEYEIPMPPAPTM</sequence>